<protein>
    <recommendedName>
        <fullName evidence="1">Gypsy retrotransposon integrase-like protein 1</fullName>
    </recommendedName>
</protein>
<evidence type="ECO:0000256" key="1">
    <source>
        <dbReference type="ARBA" id="ARBA00039658"/>
    </source>
</evidence>
<comment type="caution">
    <text evidence="3">The sequence shown here is derived from an EMBL/GenBank/DDBJ whole genome shotgun (WGS) entry which is preliminary data.</text>
</comment>
<feature type="domain" description="Integrase catalytic" evidence="2">
    <location>
        <begin position="152"/>
        <end position="215"/>
    </location>
</feature>
<accession>A0ABQ8LBT3</accession>
<proteinExistence type="predicted"/>
<dbReference type="Proteomes" id="UP000830375">
    <property type="component" value="Unassembled WGS sequence"/>
</dbReference>
<dbReference type="InterPro" id="IPR036397">
    <property type="entry name" value="RNaseH_sf"/>
</dbReference>
<dbReference type="Gene3D" id="1.10.340.70">
    <property type="match status" value="1"/>
</dbReference>
<evidence type="ECO:0000259" key="2">
    <source>
        <dbReference type="PROSITE" id="PS50994"/>
    </source>
</evidence>
<dbReference type="InterPro" id="IPR041588">
    <property type="entry name" value="Integrase_H2C2"/>
</dbReference>
<dbReference type="PANTHER" id="PTHR37984">
    <property type="entry name" value="PROTEIN CBG26694"/>
    <property type="match status" value="1"/>
</dbReference>
<dbReference type="InterPro" id="IPR050951">
    <property type="entry name" value="Retrovirus_Pol_polyprotein"/>
</dbReference>
<dbReference type="Gene3D" id="3.30.420.10">
    <property type="entry name" value="Ribonuclease H-like superfamily/Ribonuclease H"/>
    <property type="match status" value="1"/>
</dbReference>
<evidence type="ECO:0000313" key="4">
    <source>
        <dbReference type="Proteomes" id="UP000830375"/>
    </source>
</evidence>
<dbReference type="PANTHER" id="PTHR37984:SF5">
    <property type="entry name" value="PROTEIN NYNRIN-LIKE"/>
    <property type="match status" value="1"/>
</dbReference>
<sequence length="324" mass="37238">MENKPVFERIKAETSKDHTLQLVKSYAERGWPAYVEDIAKPAREFFAERGCLGRLNGIVRRGNQIAIPSSLRAEILERIHNLHMGLTKSRERYRDAVWWPHISKAVKEKVKGVLTVISIGQVSHVSRLSLHPCQNLHGRNLQLSCHPVKWSFKSFIARFGIPEQIMTDNGPQFRSQVFADFTKAYKITRITSSPYNPQANGMVKHAVKTAKTILRQENPALALLSYRDTPTEPTRESPAKLLMGRKLRTTVQMFKQNLKPRCPNIIKVKLNDARAKSANERTYNRRYSARLLPFLQKGDKVRVKTDAEKQLESLWILRVPPVPW</sequence>
<dbReference type="SUPFAM" id="SSF53098">
    <property type="entry name" value="Ribonuclease H-like"/>
    <property type="match status" value="1"/>
</dbReference>
<reference evidence="3 4" key="1">
    <citation type="submission" date="2022-01" db="EMBL/GenBank/DDBJ databases">
        <title>A high-quality chromosome-level genome assembly of rohu carp, Labeo rohita.</title>
        <authorList>
            <person name="Arick M.A. II"/>
            <person name="Hsu C.-Y."/>
            <person name="Magbanua Z."/>
            <person name="Pechanova O."/>
            <person name="Grover C."/>
            <person name="Miller E."/>
            <person name="Thrash A."/>
            <person name="Ezzel L."/>
            <person name="Alam S."/>
            <person name="Benzie J."/>
            <person name="Hamilton M."/>
            <person name="Karsi A."/>
            <person name="Lawrence M.L."/>
            <person name="Peterson D.G."/>
        </authorList>
    </citation>
    <scope>NUCLEOTIDE SEQUENCE [LARGE SCALE GENOMIC DNA]</scope>
    <source>
        <strain evidence="4">BAU-BD-2019</strain>
        <tissue evidence="3">Blood</tissue>
    </source>
</reference>
<dbReference type="InterPro" id="IPR012337">
    <property type="entry name" value="RNaseH-like_sf"/>
</dbReference>
<dbReference type="PROSITE" id="PS50994">
    <property type="entry name" value="INTEGRASE"/>
    <property type="match status" value="1"/>
</dbReference>
<dbReference type="InterPro" id="IPR001584">
    <property type="entry name" value="Integrase_cat-core"/>
</dbReference>
<organism evidence="3 4">
    <name type="scientific">Labeo rohita</name>
    <name type="common">Indian major carp</name>
    <name type="synonym">Cyprinus rohita</name>
    <dbReference type="NCBI Taxonomy" id="84645"/>
    <lineage>
        <taxon>Eukaryota</taxon>
        <taxon>Metazoa</taxon>
        <taxon>Chordata</taxon>
        <taxon>Craniata</taxon>
        <taxon>Vertebrata</taxon>
        <taxon>Euteleostomi</taxon>
        <taxon>Actinopterygii</taxon>
        <taxon>Neopterygii</taxon>
        <taxon>Teleostei</taxon>
        <taxon>Ostariophysi</taxon>
        <taxon>Cypriniformes</taxon>
        <taxon>Cyprinidae</taxon>
        <taxon>Labeoninae</taxon>
        <taxon>Labeonini</taxon>
        <taxon>Labeo</taxon>
    </lineage>
</organism>
<keyword evidence="4" id="KW-1185">Reference proteome</keyword>
<dbReference type="EMBL" id="JACTAM010000209">
    <property type="protein sequence ID" value="KAI2647671.1"/>
    <property type="molecule type" value="Genomic_DNA"/>
</dbReference>
<gene>
    <name evidence="3" type="ORF">H4Q32_027377</name>
</gene>
<name>A0ABQ8LBT3_LABRO</name>
<evidence type="ECO:0000313" key="3">
    <source>
        <dbReference type="EMBL" id="KAI2647671.1"/>
    </source>
</evidence>
<dbReference type="Pfam" id="PF17921">
    <property type="entry name" value="Integrase_H2C2"/>
    <property type="match status" value="1"/>
</dbReference>